<gene>
    <name evidence="2" type="ORF">K443DRAFT_5825</name>
</gene>
<keyword evidence="3" id="KW-1185">Reference proteome</keyword>
<dbReference type="PROSITE" id="PS51257">
    <property type="entry name" value="PROKAR_LIPOPROTEIN"/>
    <property type="match status" value="1"/>
</dbReference>
<accession>A0A0C9Y3V1</accession>
<sequence>MSRVCEPVRVGVTGGGGCGCGLGICNPSLTCTRDTGSRVLPVSHLVSHVVTKPTKDANEDHPPQHETGTTAHERLQLPPIKVHEQRGAHTRPPPTTTGNESTKIGEVDEKEMLLVNRLTALINIVAAFVSPAMRSTIHKRRPPTKNEGRPSLAPTNNDTKRARTTTTAYQQRGAPTPTTHERQPPHDTKWGIHTGVHALHPSYHSPDLPILARLHGSVD</sequence>
<dbReference type="HOGENOM" id="CLU_1261694_0_0_1"/>
<feature type="compositionally biased region" description="Basic and acidic residues" evidence="1">
    <location>
        <begin position="71"/>
        <end position="87"/>
    </location>
</feature>
<organism evidence="2 3">
    <name type="scientific">Laccaria amethystina LaAM-08-1</name>
    <dbReference type="NCBI Taxonomy" id="1095629"/>
    <lineage>
        <taxon>Eukaryota</taxon>
        <taxon>Fungi</taxon>
        <taxon>Dikarya</taxon>
        <taxon>Basidiomycota</taxon>
        <taxon>Agaricomycotina</taxon>
        <taxon>Agaricomycetes</taxon>
        <taxon>Agaricomycetidae</taxon>
        <taxon>Agaricales</taxon>
        <taxon>Agaricineae</taxon>
        <taxon>Hydnangiaceae</taxon>
        <taxon>Laccaria</taxon>
    </lineage>
</organism>
<feature type="compositionally biased region" description="Basic and acidic residues" evidence="1">
    <location>
        <begin position="53"/>
        <end position="64"/>
    </location>
</feature>
<feature type="region of interest" description="Disordered" evidence="1">
    <location>
        <begin position="51"/>
        <end position="105"/>
    </location>
</feature>
<name>A0A0C9Y3V1_9AGAR</name>
<dbReference type="Proteomes" id="UP000054477">
    <property type="component" value="Unassembled WGS sequence"/>
</dbReference>
<protein>
    <submittedName>
        <fullName evidence="2">Uncharacterized protein</fullName>
    </submittedName>
</protein>
<dbReference type="EMBL" id="KN838587">
    <property type="protein sequence ID" value="KIK02798.1"/>
    <property type="molecule type" value="Genomic_DNA"/>
</dbReference>
<reference evidence="2 3" key="1">
    <citation type="submission" date="2014-04" db="EMBL/GenBank/DDBJ databases">
        <authorList>
            <consortium name="DOE Joint Genome Institute"/>
            <person name="Kuo A."/>
            <person name="Kohler A."/>
            <person name="Nagy L.G."/>
            <person name="Floudas D."/>
            <person name="Copeland A."/>
            <person name="Barry K.W."/>
            <person name="Cichocki N."/>
            <person name="Veneault-Fourrey C."/>
            <person name="LaButti K."/>
            <person name="Lindquist E.A."/>
            <person name="Lipzen A."/>
            <person name="Lundell T."/>
            <person name="Morin E."/>
            <person name="Murat C."/>
            <person name="Sun H."/>
            <person name="Tunlid A."/>
            <person name="Henrissat B."/>
            <person name="Grigoriev I.V."/>
            <person name="Hibbett D.S."/>
            <person name="Martin F."/>
            <person name="Nordberg H.P."/>
            <person name="Cantor M.N."/>
            <person name="Hua S.X."/>
        </authorList>
    </citation>
    <scope>NUCLEOTIDE SEQUENCE [LARGE SCALE GENOMIC DNA]</scope>
    <source>
        <strain evidence="2 3">LaAM-08-1</strain>
    </source>
</reference>
<reference evidence="3" key="2">
    <citation type="submission" date="2015-01" db="EMBL/GenBank/DDBJ databases">
        <title>Evolutionary Origins and Diversification of the Mycorrhizal Mutualists.</title>
        <authorList>
            <consortium name="DOE Joint Genome Institute"/>
            <consortium name="Mycorrhizal Genomics Consortium"/>
            <person name="Kohler A."/>
            <person name="Kuo A."/>
            <person name="Nagy L.G."/>
            <person name="Floudas D."/>
            <person name="Copeland A."/>
            <person name="Barry K.W."/>
            <person name="Cichocki N."/>
            <person name="Veneault-Fourrey C."/>
            <person name="LaButti K."/>
            <person name="Lindquist E.A."/>
            <person name="Lipzen A."/>
            <person name="Lundell T."/>
            <person name="Morin E."/>
            <person name="Murat C."/>
            <person name="Riley R."/>
            <person name="Ohm R."/>
            <person name="Sun H."/>
            <person name="Tunlid A."/>
            <person name="Henrissat B."/>
            <person name="Grigoriev I.V."/>
            <person name="Hibbett D.S."/>
            <person name="Martin F."/>
        </authorList>
    </citation>
    <scope>NUCLEOTIDE SEQUENCE [LARGE SCALE GENOMIC DNA]</scope>
    <source>
        <strain evidence="3">LaAM-08-1</strain>
    </source>
</reference>
<evidence type="ECO:0000313" key="3">
    <source>
        <dbReference type="Proteomes" id="UP000054477"/>
    </source>
</evidence>
<proteinExistence type="predicted"/>
<feature type="region of interest" description="Disordered" evidence="1">
    <location>
        <begin position="136"/>
        <end position="185"/>
    </location>
</feature>
<evidence type="ECO:0000256" key="1">
    <source>
        <dbReference type="SAM" id="MobiDB-lite"/>
    </source>
</evidence>
<dbReference type="AlphaFoldDB" id="A0A0C9Y3V1"/>
<evidence type="ECO:0000313" key="2">
    <source>
        <dbReference type="EMBL" id="KIK02798.1"/>
    </source>
</evidence>